<dbReference type="Proteomes" id="UP000036045">
    <property type="component" value="Unassembled WGS sequence"/>
</dbReference>
<evidence type="ECO:0000313" key="2">
    <source>
        <dbReference type="Proteomes" id="UP000036045"/>
    </source>
</evidence>
<proteinExistence type="predicted"/>
<dbReference type="AlphaFoldDB" id="A0A0J1IJE6"/>
<sequence>MKTFKLISLQILTKEKLVPIKLIDGLIINKEDDFNHWLIEVYTELAAIAFLDEAFQKKEELLVQAVISKKENDPAPFEVTILSIQNFGDKASILLEGTLKRDRKDYAELLLQYLIEEGYEGKKLSNKFTELMQSKPQTFLEKKL</sequence>
<dbReference type="RefSeq" id="WP_047942694.1">
    <property type="nucleotide sequence ID" value="NZ_JAMAUJ010000003.1"/>
</dbReference>
<name>A0A0J1IJE6_NIACI</name>
<dbReference type="InterPro" id="IPR025573">
    <property type="entry name" value="YwpF"/>
</dbReference>
<dbReference type="Pfam" id="PF14183">
    <property type="entry name" value="YwpF"/>
    <property type="match status" value="1"/>
</dbReference>
<reference evidence="1 2" key="1">
    <citation type="submission" date="2015-05" db="EMBL/GenBank/DDBJ databases">
        <title>Whole genome sequence and identification of bacterial endophytes from Costus igneus.</title>
        <authorList>
            <person name="Lee Y.P."/>
            <person name="Gan H.M."/>
            <person name="Eng W."/>
            <person name="Wheatley M.S."/>
            <person name="Caraballo A."/>
            <person name="Polter S."/>
            <person name="Savka M.A."/>
            <person name="Hudson A.O."/>
        </authorList>
    </citation>
    <scope>NUCLEOTIDE SEQUENCE [LARGE SCALE GENOMIC DNA]</scope>
    <source>
        <strain evidence="1 2">RIT379</strain>
    </source>
</reference>
<organism evidence="1 2">
    <name type="scientific">Niallia circulans</name>
    <name type="common">Bacillus circulans</name>
    <dbReference type="NCBI Taxonomy" id="1397"/>
    <lineage>
        <taxon>Bacteria</taxon>
        <taxon>Bacillati</taxon>
        <taxon>Bacillota</taxon>
        <taxon>Bacilli</taxon>
        <taxon>Bacillales</taxon>
        <taxon>Bacillaceae</taxon>
        <taxon>Niallia</taxon>
    </lineage>
</organism>
<keyword evidence="2" id="KW-1185">Reference proteome</keyword>
<dbReference type="EMBL" id="LDPH01000011">
    <property type="protein sequence ID" value="KLV26066.1"/>
    <property type="molecule type" value="Genomic_DNA"/>
</dbReference>
<dbReference type="PATRIC" id="fig|1397.4.peg.809"/>
<dbReference type="OrthoDB" id="2427395at2"/>
<gene>
    <name evidence="1" type="ORF">ABW02_13395</name>
</gene>
<accession>A0A0J1IJE6</accession>
<protein>
    <submittedName>
        <fullName evidence="1">Uncharacterized protein</fullName>
    </submittedName>
</protein>
<comment type="caution">
    <text evidence="1">The sequence shown here is derived from an EMBL/GenBank/DDBJ whole genome shotgun (WGS) entry which is preliminary data.</text>
</comment>
<evidence type="ECO:0000313" key="1">
    <source>
        <dbReference type="EMBL" id="KLV26066.1"/>
    </source>
</evidence>